<keyword evidence="6 7" id="KW-0975">Bacterial flagellum</keyword>
<evidence type="ECO:0000256" key="2">
    <source>
        <dbReference type="ARBA" id="ARBA00004613"/>
    </source>
</evidence>
<sequence length="540" mass="57577">MPCLFLPGERGTSGMSLSVAISSAISGLRATQNNIATVSQNTSNIQTPGYTRKFVTQEAQVLTPTTGGVRTGQVQRTFDQALYRELLQRESQAAHLETVSTTLSSIEKLQGSPESQTSISARLADLRDDFISLAAKPESVELQADVVNSAKVFATSMNTVANAIIDKRSETQNAIVDTIDTVNGLLTDIAQLDRQIFQTQGTQQGTADLQDRRDLKIRDLAKLVDVVALERADGTMLLMTRGGATLLDRVPNYLSTSPSRIAASSYYDPSGAGGIAPIRLGDPNTGVDVTQDLRGGRLGGLLELRDDILPRMQAELDELAHMVAVRFKGKTTPDDGAPGLTLFTDTDGVSIPGDVSGPVDYAPPILYVGFASRIRVGQAVMENAELVRYGDDGAPKVPPASGSSPPDPIAGSTIFLKNVVDHVFGTTTVGGSNHIAFNTQGLGANPRRNLTSSIPANVALIDFAQSVLVKQSSEAGQAKARATEATALKEELDFRYSDKTGVNLDEEVVMLTVLQRSYAASSRVITTVEQMYDSLFRIAG</sequence>
<name>A0ABW2KYE6_9PROT</name>
<comment type="subcellular location">
    <subcellularLocation>
        <location evidence="1 7">Bacterial flagellum</location>
    </subcellularLocation>
    <subcellularLocation>
        <location evidence="2 7">Secreted</location>
    </subcellularLocation>
</comment>
<evidence type="ECO:0000256" key="6">
    <source>
        <dbReference type="ARBA" id="ARBA00023143"/>
    </source>
</evidence>
<dbReference type="Pfam" id="PF22638">
    <property type="entry name" value="FlgK_D1"/>
    <property type="match status" value="1"/>
</dbReference>
<gene>
    <name evidence="7 10" type="primary">flgK</name>
    <name evidence="10" type="ORF">ACFQPS_17710</name>
</gene>
<dbReference type="Pfam" id="PF06429">
    <property type="entry name" value="Flg_bbr_C"/>
    <property type="match status" value="1"/>
</dbReference>
<evidence type="ECO:0000256" key="7">
    <source>
        <dbReference type="RuleBase" id="RU362065"/>
    </source>
</evidence>
<evidence type="ECO:0000256" key="1">
    <source>
        <dbReference type="ARBA" id="ARBA00004365"/>
    </source>
</evidence>
<evidence type="ECO:0000259" key="8">
    <source>
        <dbReference type="Pfam" id="PF06429"/>
    </source>
</evidence>
<dbReference type="EMBL" id="JBHTCM010000025">
    <property type="protein sequence ID" value="MFC7335007.1"/>
    <property type="molecule type" value="Genomic_DNA"/>
</dbReference>
<evidence type="ECO:0000256" key="3">
    <source>
        <dbReference type="ARBA" id="ARBA00009677"/>
    </source>
</evidence>
<dbReference type="InterPro" id="IPR053927">
    <property type="entry name" value="FlgK_helical"/>
</dbReference>
<feature type="domain" description="Flagellar hook-associated protein FlgK helical" evidence="9">
    <location>
        <begin position="104"/>
        <end position="327"/>
    </location>
</feature>
<dbReference type="NCBIfam" id="TIGR02492">
    <property type="entry name" value="flgK_ends"/>
    <property type="match status" value="1"/>
</dbReference>
<dbReference type="PANTHER" id="PTHR30033:SF1">
    <property type="entry name" value="FLAGELLAR HOOK-ASSOCIATED PROTEIN 1"/>
    <property type="match status" value="1"/>
</dbReference>
<dbReference type="Proteomes" id="UP001596456">
    <property type="component" value="Unassembled WGS sequence"/>
</dbReference>
<reference evidence="11" key="1">
    <citation type="journal article" date="2019" name="Int. J. Syst. Evol. Microbiol.">
        <title>The Global Catalogue of Microorganisms (GCM) 10K type strain sequencing project: providing services to taxonomists for standard genome sequencing and annotation.</title>
        <authorList>
            <consortium name="The Broad Institute Genomics Platform"/>
            <consortium name="The Broad Institute Genome Sequencing Center for Infectious Disease"/>
            <person name="Wu L."/>
            <person name="Ma J."/>
        </authorList>
    </citation>
    <scope>NUCLEOTIDE SEQUENCE [LARGE SCALE GENOMIC DNA]</scope>
    <source>
        <strain evidence="11">CGMCC 1.16275</strain>
    </source>
</reference>
<evidence type="ECO:0000313" key="10">
    <source>
        <dbReference type="EMBL" id="MFC7335007.1"/>
    </source>
</evidence>
<evidence type="ECO:0000256" key="5">
    <source>
        <dbReference type="ARBA" id="ARBA00022525"/>
    </source>
</evidence>
<dbReference type="SUPFAM" id="SSF64518">
    <property type="entry name" value="Phase 1 flagellin"/>
    <property type="match status" value="1"/>
</dbReference>
<dbReference type="PANTHER" id="PTHR30033">
    <property type="entry name" value="FLAGELLAR HOOK-ASSOCIATED PROTEIN 1"/>
    <property type="match status" value="1"/>
</dbReference>
<protein>
    <recommendedName>
        <fullName evidence="4 7">Flagellar hook-associated protein 1</fullName>
        <shortName evidence="7">HAP1</shortName>
    </recommendedName>
</protein>
<keyword evidence="5 7" id="KW-0964">Secreted</keyword>
<keyword evidence="10" id="KW-0969">Cilium</keyword>
<accession>A0ABW2KYE6</accession>
<dbReference type="RefSeq" id="WP_377360546.1">
    <property type="nucleotide sequence ID" value="NZ_JBHTCM010000025.1"/>
</dbReference>
<comment type="caution">
    <text evidence="10">The sequence shown here is derived from an EMBL/GenBank/DDBJ whole genome shotgun (WGS) entry which is preliminary data.</text>
</comment>
<evidence type="ECO:0000259" key="9">
    <source>
        <dbReference type="Pfam" id="PF22638"/>
    </source>
</evidence>
<comment type="similarity">
    <text evidence="3 7">Belongs to the flagella basal body rod proteins family.</text>
</comment>
<keyword evidence="10" id="KW-0282">Flagellum</keyword>
<dbReference type="PRINTS" id="PR01005">
    <property type="entry name" value="FLGHOOKAP1"/>
</dbReference>
<keyword evidence="10" id="KW-0966">Cell projection</keyword>
<dbReference type="InterPro" id="IPR002371">
    <property type="entry name" value="FlgK"/>
</dbReference>
<feature type="domain" description="Flagellar basal-body/hook protein C-terminal" evidence="8">
    <location>
        <begin position="500"/>
        <end position="536"/>
    </location>
</feature>
<evidence type="ECO:0000313" key="11">
    <source>
        <dbReference type="Proteomes" id="UP001596456"/>
    </source>
</evidence>
<organism evidence="10 11">
    <name type="scientific">Rhodocista pekingensis</name>
    <dbReference type="NCBI Taxonomy" id="201185"/>
    <lineage>
        <taxon>Bacteria</taxon>
        <taxon>Pseudomonadati</taxon>
        <taxon>Pseudomonadota</taxon>
        <taxon>Alphaproteobacteria</taxon>
        <taxon>Rhodospirillales</taxon>
        <taxon>Azospirillaceae</taxon>
        <taxon>Rhodocista</taxon>
    </lineage>
</organism>
<evidence type="ECO:0000256" key="4">
    <source>
        <dbReference type="ARBA" id="ARBA00016244"/>
    </source>
</evidence>
<proteinExistence type="inferred from homology"/>
<dbReference type="InterPro" id="IPR010930">
    <property type="entry name" value="Flg_bb/hook_C_dom"/>
</dbReference>
<keyword evidence="11" id="KW-1185">Reference proteome</keyword>